<dbReference type="EMBL" id="JARKIF010000007">
    <property type="protein sequence ID" value="KAJ7635236.1"/>
    <property type="molecule type" value="Genomic_DNA"/>
</dbReference>
<dbReference type="Proteomes" id="UP001221142">
    <property type="component" value="Unassembled WGS sequence"/>
</dbReference>
<protein>
    <submittedName>
        <fullName evidence="1">Uncharacterized protein</fullName>
    </submittedName>
</protein>
<organism evidence="1 2">
    <name type="scientific">Roridomyces roridus</name>
    <dbReference type="NCBI Taxonomy" id="1738132"/>
    <lineage>
        <taxon>Eukaryota</taxon>
        <taxon>Fungi</taxon>
        <taxon>Dikarya</taxon>
        <taxon>Basidiomycota</taxon>
        <taxon>Agaricomycotina</taxon>
        <taxon>Agaricomycetes</taxon>
        <taxon>Agaricomycetidae</taxon>
        <taxon>Agaricales</taxon>
        <taxon>Marasmiineae</taxon>
        <taxon>Mycenaceae</taxon>
        <taxon>Roridomyces</taxon>
    </lineage>
</organism>
<name>A0AAD7C027_9AGAR</name>
<evidence type="ECO:0000313" key="2">
    <source>
        <dbReference type="Proteomes" id="UP001221142"/>
    </source>
</evidence>
<proteinExistence type="predicted"/>
<dbReference type="InterPro" id="IPR032675">
    <property type="entry name" value="LRR_dom_sf"/>
</dbReference>
<sequence length="132" mass="15156">LQILKPFTNLTKLTLESFHGFDIDDATISKLAPSWTQLEKLSLGCVGPNRSPNFKFWPRASTLSLECLAFFCRQLKELRLLFNATETHPLSNSFEEQYSPQPTLRWLNVDFSPVGEAEEMTQFLEKLFPSLD</sequence>
<feature type="non-terminal residue" evidence="1">
    <location>
        <position position="132"/>
    </location>
</feature>
<evidence type="ECO:0000313" key="1">
    <source>
        <dbReference type="EMBL" id="KAJ7635236.1"/>
    </source>
</evidence>
<dbReference type="SUPFAM" id="SSF52047">
    <property type="entry name" value="RNI-like"/>
    <property type="match status" value="1"/>
</dbReference>
<accession>A0AAD7C027</accession>
<gene>
    <name evidence="1" type="ORF">FB45DRAFT_716291</name>
</gene>
<dbReference type="AlphaFoldDB" id="A0AAD7C027"/>
<comment type="caution">
    <text evidence="1">The sequence shown here is derived from an EMBL/GenBank/DDBJ whole genome shotgun (WGS) entry which is preliminary data.</text>
</comment>
<dbReference type="Gene3D" id="3.80.10.10">
    <property type="entry name" value="Ribonuclease Inhibitor"/>
    <property type="match status" value="1"/>
</dbReference>
<feature type="non-terminal residue" evidence="1">
    <location>
        <position position="1"/>
    </location>
</feature>
<reference evidence="1" key="1">
    <citation type="submission" date="2023-03" db="EMBL/GenBank/DDBJ databases">
        <title>Massive genome expansion in bonnet fungi (Mycena s.s.) driven by repeated elements and novel gene families across ecological guilds.</title>
        <authorList>
            <consortium name="Lawrence Berkeley National Laboratory"/>
            <person name="Harder C.B."/>
            <person name="Miyauchi S."/>
            <person name="Viragh M."/>
            <person name="Kuo A."/>
            <person name="Thoen E."/>
            <person name="Andreopoulos B."/>
            <person name="Lu D."/>
            <person name="Skrede I."/>
            <person name="Drula E."/>
            <person name="Henrissat B."/>
            <person name="Morin E."/>
            <person name="Kohler A."/>
            <person name="Barry K."/>
            <person name="LaButti K."/>
            <person name="Morin E."/>
            <person name="Salamov A."/>
            <person name="Lipzen A."/>
            <person name="Mereny Z."/>
            <person name="Hegedus B."/>
            <person name="Baldrian P."/>
            <person name="Stursova M."/>
            <person name="Weitz H."/>
            <person name="Taylor A."/>
            <person name="Grigoriev I.V."/>
            <person name="Nagy L.G."/>
            <person name="Martin F."/>
            <person name="Kauserud H."/>
        </authorList>
    </citation>
    <scope>NUCLEOTIDE SEQUENCE</scope>
    <source>
        <strain evidence="1">9284</strain>
    </source>
</reference>
<keyword evidence="2" id="KW-1185">Reference proteome</keyword>